<evidence type="ECO:0000259" key="3">
    <source>
        <dbReference type="Pfam" id="PF08239"/>
    </source>
</evidence>
<proteinExistence type="predicted"/>
<keyword evidence="2" id="KW-0732">Signal</keyword>
<sequence>MLRTRFLALAAILLLPFAPAPARAEPAAEVAAPSVVATVRGLAATDLLNIRATASPFGLVLGRLPNGTEVRRFECGNFKGYDWCKIVALDADGLTGWTPARYLFVSEEDAAAAREAAGNANLPADTTEEAPAEEATLASADNEPGRDTADEVPPATEEKNAGGKPVDAASGSILVSALEARLATDGALAFHGRREREKLEAAETALLVAMAAPGNPLAGAVFTPGDETVAPAPVPDPEATLSADLVVLPSPSPRRPAAPIEAPQPAEEPAAGESAPAEDAVATAPVEDTEDPAKSAPQIMALAAAAELPAPQPDTPSGPVAGDLVPAEETAAGGLPILSAAPPPEIDPVVVGKADPSPVVYDDIAEVPCARYFGQPMTTCKVGIVRRGDGAADVTVLWFDGGARTIRFRDGKPQGSDARAELRYSREATLNMIRVGEYERFEIRDDVAFGG</sequence>
<dbReference type="OrthoDB" id="964913at2"/>
<accession>A0A5B8L6J6</accession>
<dbReference type="Gene3D" id="2.30.30.40">
    <property type="entry name" value="SH3 Domains"/>
    <property type="match status" value="1"/>
</dbReference>
<gene>
    <name evidence="4" type="ORF">FQ775_23255</name>
</gene>
<dbReference type="Pfam" id="PF08239">
    <property type="entry name" value="SH3_3"/>
    <property type="match status" value="1"/>
</dbReference>
<name>A0A5B8L6J6_9HYPH</name>
<reference evidence="4" key="1">
    <citation type="submission" date="2020-04" db="EMBL/GenBank/DDBJ databases">
        <title>Nitratireductor sp. nov. isolated from mangrove soil.</title>
        <authorList>
            <person name="Ye Y."/>
        </authorList>
    </citation>
    <scope>NUCLEOTIDE SEQUENCE</scope>
    <source>
        <strain evidence="4">SY7</strain>
    </source>
</reference>
<feature type="region of interest" description="Disordered" evidence="1">
    <location>
        <begin position="248"/>
        <end position="294"/>
    </location>
</feature>
<evidence type="ECO:0000313" key="5">
    <source>
        <dbReference type="Proteomes" id="UP000321389"/>
    </source>
</evidence>
<dbReference type="Proteomes" id="UP000321389">
    <property type="component" value="Chromosome"/>
</dbReference>
<feature type="domain" description="SH3b" evidence="3">
    <location>
        <begin position="48"/>
        <end position="103"/>
    </location>
</feature>
<feature type="region of interest" description="Disordered" evidence="1">
    <location>
        <begin position="115"/>
        <end position="168"/>
    </location>
</feature>
<feature type="signal peptide" evidence="2">
    <location>
        <begin position="1"/>
        <end position="24"/>
    </location>
</feature>
<feature type="compositionally biased region" description="Low complexity" evidence="1">
    <location>
        <begin position="115"/>
        <end position="125"/>
    </location>
</feature>
<dbReference type="AlphaFoldDB" id="A0A5B8L6J6"/>
<dbReference type="KEGG" id="niy:FQ775_23255"/>
<protein>
    <submittedName>
        <fullName evidence="4">SH3 domain-containing protein</fullName>
    </submittedName>
</protein>
<feature type="compositionally biased region" description="Low complexity" evidence="1">
    <location>
        <begin position="257"/>
        <end position="280"/>
    </location>
</feature>
<evidence type="ECO:0000256" key="2">
    <source>
        <dbReference type="SAM" id="SignalP"/>
    </source>
</evidence>
<keyword evidence="5" id="KW-1185">Reference proteome</keyword>
<evidence type="ECO:0000313" key="4">
    <source>
        <dbReference type="EMBL" id="QDZ03048.1"/>
    </source>
</evidence>
<dbReference type="InterPro" id="IPR003646">
    <property type="entry name" value="SH3-like_bac-type"/>
</dbReference>
<dbReference type="RefSeq" id="WP_146301681.1">
    <property type="nucleotide sequence ID" value="NZ_CP042301.2"/>
</dbReference>
<organism evidence="4 5">
    <name type="scientific">Nitratireductor mangrovi</name>
    <dbReference type="NCBI Taxonomy" id="2599600"/>
    <lineage>
        <taxon>Bacteria</taxon>
        <taxon>Pseudomonadati</taxon>
        <taxon>Pseudomonadota</taxon>
        <taxon>Alphaproteobacteria</taxon>
        <taxon>Hyphomicrobiales</taxon>
        <taxon>Phyllobacteriaceae</taxon>
        <taxon>Nitratireductor</taxon>
    </lineage>
</organism>
<feature type="chain" id="PRO_5022806453" evidence="2">
    <location>
        <begin position="25"/>
        <end position="451"/>
    </location>
</feature>
<dbReference type="EMBL" id="CP042301">
    <property type="protein sequence ID" value="QDZ03048.1"/>
    <property type="molecule type" value="Genomic_DNA"/>
</dbReference>
<evidence type="ECO:0000256" key="1">
    <source>
        <dbReference type="SAM" id="MobiDB-lite"/>
    </source>
</evidence>